<evidence type="ECO:0000313" key="2">
    <source>
        <dbReference type="Proteomes" id="UP001176883"/>
    </source>
</evidence>
<dbReference type="Proteomes" id="UP001176883">
    <property type="component" value="Unassembled WGS sequence"/>
</dbReference>
<dbReference type="RefSeq" id="WP_303280248.1">
    <property type="nucleotide sequence ID" value="NZ_JAUOEK010000184.1"/>
</dbReference>
<reference evidence="1" key="1">
    <citation type="submission" date="2023-07" db="EMBL/GenBank/DDBJ databases">
        <title>Two novel species in the genus Flavivirga.</title>
        <authorList>
            <person name="Kwon K."/>
        </authorList>
    </citation>
    <scope>NUCLEOTIDE SEQUENCE</scope>
    <source>
        <strain evidence="1">KCTC 52353</strain>
    </source>
</reference>
<comment type="caution">
    <text evidence="1">The sequence shown here is derived from an EMBL/GenBank/DDBJ whole genome shotgun (WGS) entry which is preliminary data.</text>
</comment>
<dbReference type="EMBL" id="JAUOEK010000184">
    <property type="protein sequence ID" value="MDO5972507.1"/>
    <property type="molecule type" value="Genomic_DNA"/>
</dbReference>
<name>A0ABT8WHN4_9FLAO</name>
<evidence type="ECO:0000313" key="1">
    <source>
        <dbReference type="EMBL" id="MDO5972507.1"/>
    </source>
</evidence>
<gene>
    <name evidence="1" type="ORF">Q4Q35_22120</name>
</gene>
<organism evidence="1 2">
    <name type="scientific">Flavivirga aquimarina</name>
    <dbReference type="NCBI Taxonomy" id="2027862"/>
    <lineage>
        <taxon>Bacteria</taxon>
        <taxon>Pseudomonadati</taxon>
        <taxon>Bacteroidota</taxon>
        <taxon>Flavobacteriia</taxon>
        <taxon>Flavobacteriales</taxon>
        <taxon>Flavobacteriaceae</taxon>
        <taxon>Flavivirga</taxon>
    </lineage>
</organism>
<accession>A0ABT8WHN4</accession>
<proteinExistence type="predicted"/>
<protein>
    <submittedName>
        <fullName evidence="1">Alpha-ketoglutarate decarboxylase</fullName>
    </submittedName>
</protein>
<sequence length="171" mass="19429">MINKNTVLIILVVLFSLNHLIAQQKTNDFWNHVRFGGGIGLNFGDGFFSGTLAPNAIYEFDRFFAAGIGLNATFDNQKNVYKSTILGGSLIGLFNVINEIQLSAEFEQLNINRKYNINLNTPDDNYWSPALFIGAGYRNGNVTFGIRYDVLYDKNKSIYIDPWAPFVRFYF</sequence>
<keyword evidence="2" id="KW-1185">Reference proteome</keyword>